<dbReference type="OrthoDB" id="2111145at2"/>
<dbReference type="AlphaFoldDB" id="A0A1T4KF29"/>
<reference evidence="5" key="1">
    <citation type="submission" date="2017-02" db="EMBL/GenBank/DDBJ databases">
        <authorList>
            <person name="Varghese N."/>
            <person name="Submissions S."/>
        </authorList>
    </citation>
    <scope>NUCLEOTIDE SEQUENCE [LARGE SCALE GENOMIC DNA]</scope>
    <source>
        <strain evidence="5">ATCC BAA-73</strain>
    </source>
</reference>
<name>A0A1T4KF29_9FIRM</name>
<organism evidence="4 5">
    <name type="scientific">Selenihalanaerobacter shriftii</name>
    <dbReference type="NCBI Taxonomy" id="142842"/>
    <lineage>
        <taxon>Bacteria</taxon>
        <taxon>Bacillati</taxon>
        <taxon>Bacillota</taxon>
        <taxon>Clostridia</taxon>
        <taxon>Halanaerobiales</taxon>
        <taxon>Halobacteroidaceae</taxon>
        <taxon>Selenihalanaerobacter</taxon>
    </lineage>
</organism>
<dbReference type="InterPro" id="IPR004089">
    <property type="entry name" value="MCPsignal_dom"/>
</dbReference>
<dbReference type="GO" id="GO:0007165">
    <property type="term" value="P:signal transduction"/>
    <property type="evidence" value="ECO:0007669"/>
    <property type="project" value="UniProtKB-KW"/>
</dbReference>
<evidence type="ECO:0000313" key="4">
    <source>
        <dbReference type="EMBL" id="SJZ41042.1"/>
    </source>
</evidence>
<dbReference type="EMBL" id="FUWM01000006">
    <property type="protein sequence ID" value="SJZ41042.1"/>
    <property type="molecule type" value="Genomic_DNA"/>
</dbReference>
<dbReference type="STRING" id="142842.SAMN02745118_00751"/>
<gene>
    <name evidence="4" type="ORF">SAMN02745118_00751</name>
</gene>
<evidence type="ECO:0000256" key="1">
    <source>
        <dbReference type="PROSITE-ProRule" id="PRU00284"/>
    </source>
</evidence>
<dbReference type="GO" id="GO:0016020">
    <property type="term" value="C:membrane"/>
    <property type="evidence" value="ECO:0007669"/>
    <property type="project" value="InterPro"/>
</dbReference>
<evidence type="ECO:0000313" key="5">
    <source>
        <dbReference type="Proteomes" id="UP000190625"/>
    </source>
</evidence>
<evidence type="ECO:0000259" key="3">
    <source>
        <dbReference type="PROSITE" id="PS50111"/>
    </source>
</evidence>
<dbReference type="Pfam" id="PF00015">
    <property type="entry name" value="MCPsignal"/>
    <property type="match status" value="1"/>
</dbReference>
<feature type="domain" description="Methyl-accepting transducer" evidence="3">
    <location>
        <begin position="95"/>
        <end position="248"/>
    </location>
</feature>
<keyword evidence="2" id="KW-0175">Coiled coil</keyword>
<keyword evidence="1" id="KW-0807">Transducer</keyword>
<dbReference type="SUPFAM" id="SSF58104">
    <property type="entry name" value="Methyl-accepting chemotaxis protein (MCP) signaling domain"/>
    <property type="match status" value="2"/>
</dbReference>
<proteinExistence type="predicted"/>
<accession>A0A1T4KF29</accession>
<dbReference type="PROSITE" id="PS50111">
    <property type="entry name" value="CHEMOTAXIS_TRANSDUC_2"/>
    <property type="match status" value="1"/>
</dbReference>
<feature type="coiled-coil region" evidence="2">
    <location>
        <begin position="116"/>
        <end position="146"/>
    </location>
</feature>
<keyword evidence="5" id="KW-1185">Reference proteome</keyword>
<dbReference type="Proteomes" id="UP000190625">
    <property type="component" value="Unassembled WGS sequence"/>
</dbReference>
<dbReference type="RefSeq" id="WP_078809251.1">
    <property type="nucleotide sequence ID" value="NZ_FUWM01000006.1"/>
</dbReference>
<evidence type="ECO:0000256" key="2">
    <source>
        <dbReference type="SAM" id="Coils"/>
    </source>
</evidence>
<sequence length="620" mass="71408">MAKSSQVFQNIIDDLNYSLKHNIESLEDIIDKTEDFYGLISNRLPEIEENIDETIEETKLLINYFIETDEPESEIDTNFQMNEVLENLEEKIHQVYDSLSARDKVSEILDDFIMDNDEEEAQFMEVLNLIEELEEVLSELEDLSINAIIVSAKAGKDGAGFRVISNEINRLAANIKDKYEFIEESILTLQKWYQGFTGDLNELGTIEENISSNYRMEIKEIFEDILDSLQTIADMLKDFMGHIQQSVEPIYDIIILAQNQDIIRQNLENLIEIMLSTQQEIKDFEVANSEEEVILNKLVFITEVLNLSKKLMNNILKQLHDSLFTIQEEFTQMSSDLNEIREDGEQLSLFFAGGSNGSGSTDKVSLELIYQRLIDFIPKLTSELEGIEDRYSHLISDKAVFYENMNKIQDQFSDISGVAGQFNKIKLLAKIEFTRMLGTKKDFAKDIESAIKDFIDSSKYNQQAYNDLKENLETNYSQFIDISVEVKNKINQSTQTIADSEEKLLLTKQLIKEAIQALQQSIDGLVCEIETVNQQIDECYTLQDQGEEIIDSLEEFECKALQLKEDYLTKIGQDDWVGHNERLQELMNEFTSYLERKTAQEEITDLEIDVGSEGGELTLF</sequence>
<dbReference type="Gene3D" id="1.10.287.950">
    <property type="entry name" value="Methyl-accepting chemotaxis protein"/>
    <property type="match status" value="1"/>
</dbReference>
<protein>
    <recommendedName>
        <fullName evidence="3">Methyl-accepting transducer domain-containing protein</fullName>
    </recommendedName>
</protein>